<evidence type="ECO:0008006" key="3">
    <source>
        <dbReference type="Google" id="ProtNLM"/>
    </source>
</evidence>
<evidence type="ECO:0000313" key="2">
    <source>
        <dbReference type="Proteomes" id="UP001620626"/>
    </source>
</evidence>
<comment type="caution">
    <text evidence="1">The sequence shown here is derived from an EMBL/GenBank/DDBJ whole genome shotgun (WGS) entry which is preliminary data.</text>
</comment>
<protein>
    <recommendedName>
        <fullName evidence="3">FLYWCH-type domain-containing protein</fullName>
    </recommendedName>
</protein>
<evidence type="ECO:0000313" key="1">
    <source>
        <dbReference type="EMBL" id="KAL3120282.1"/>
    </source>
</evidence>
<sequence>MTQRHYDAATFRLILAWATFRRGDISTQRHFDGQREASRQVISTVVDFDNKRRAMVILSRVFCMRYRSFPSIHFFMALRRFLEAKSNRGKLLLTNDGYEYTFEALSKVEDGWEYWRCPRRPPYCPGRATVLIRWQVDEDGTQYKEGRVTAAHNHPAILGTKMVRDANELLRQEAASDFPTTSRNIVRETRSNLPIDVRVGSAPSASNMAWNYNYQKRKHQEEAGDVGLDALPATAIVIPARLQNFVILDGNVDGGRIIVFCSNFGMQTLRNFRNEIAIDGTFESCPRGFAQLYTVSTIIDHCSVPCVYGLLPGKSLEVYRRFFEAIRLKRATCTKSKRNSSLSKSITVEINHCRNPLSKSLTVEINHCRNHLTRGFSLPVKMSLRRNVAAS</sequence>
<dbReference type="Gene3D" id="2.20.25.240">
    <property type="match status" value="1"/>
</dbReference>
<accession>A0ABD2LZK2</accession>
<proteinExistence type="predicted"/>
<gene>
    <name evidence="1" type="ORF">niasHT_010061</name>
</gene>
<keyword evidence="2" id="KW-1185">Reference proteome</keyword>
<dbReference type="Proteomes" id="UP001620626">
    <property type="component" value="Unassembled WGS sequence"/>
</dbReference>
<dbReference type="EMBL" id="JBICBT010000216">
    <property type="protein sequence ID" value="KAL3120282.1"/>
    <property type="molecule type" value="Genomic_DNA"/>
</dbReference>
<name>A0ABD2LZK2_9BILA</name>
<organism evidence="1 2">
    <name type="scientific">Heterodera trifolii</name>
    <dbReference type="NCBI Taxonomy" id="157864"/>
    <lineage>
        <taxon>Eukaryota</taxon>
        <taxon>Metazoa</taxon>
        <taxon>Ecdysozoa</taxon>
        <taxon>Nematoda</taxon>
        <taxon>Chromadorea</taxon>
        <taxon>Rhabditida</taxon>
        <taxon>Tylenchina</taxon>
        <taxon>Tylenchomorpha</taxon>
        <taxon>Tylenchoidea</taxon>
        <taxon>Heteroderidae</taxon>
        <taxon>Heteroderinae</taxon>
        <taxon>Heterodera</taxon>
    </lineage>
</organism>
<reference evidence="1 2" key="1">
    <citation type="submission" date="2024-10" db="EMBL/GenBank/DDBJ databases">
        <authorList>
            <person name="Kim D."/>
        </authorList>
    </citation>
    <scope>NUCLEOTIDE SEQUENCE [LARGE SCALE GENOMIC DNA]</scope>
    <source>
        <strain evidence="1">BH-2024</strain>
    </source>
</reference>
<dbReference type="AlphaFoldDB" id="A0ABD2LZK2"/>